<protein>
    <submittedName>
        <fullName evidence="1">WbqC-like protein family protein</fullName>
    </submittedName>
</protein>
<name>A0A1I7C973_9BACT</name>
<dbReference type="Proteomes" id="UP000199673">
    <property type="component" value="Unassembled WGS sequence"/>
</dbReference>
<evidence type="ECO:0000313" key="2">
    <source>
        <dbReference type="Proteomes" id="UP000199673"/>
    </source>
</evidence>
<dbReference type="InterPro" id="IPR014985">
    <property type="entry name" value="WbqC"/>
</dbReference>
<dbReference type="EMBL" id="FPBF01000004">
    <property type="protein sequence ID" value="SFT95980.1"/>
    <property type="molecule type" value="Genomic_DNA"/>
</dbReference>
<reference evidence="2" key="1">
    <citation type="submission" date="2016-10" db="EMBL/GenBank/DDBJ databases">
        <authorList>
            <person name="Varghese N."/>
            <person name="Submissions S."/>
        </authorList>
    </citation>
    <scope>NUCLEOTIDE SEQUENCE [LARGE SCALE GENOMIC DNA]</scope>
    <source>
        <strain evidence="2">DSM 23445</strain>
    </source>
</reference>
<keyword evidence="2" id="KW-1185">Reference proteome</keyword>
<dbReference type="AlphaFoldDB" id="A0A1I7C973"/>
<evidence type="ECO:0000313" key="1">
    <source>
        <dbReference type="EMBL" id="SFT95980.1"/>
    </source>
</evidence>
<sequence>MAKRIAVDLHYFPNLEFFAAIADADELIFFPEDIYQRQSYFNRTEIRLANKVGTLSVPIQGRRPKIALNRIKISNDQNWVNIHLRGIQSAYGKAPFYEYYFPYFETVFEQKLESLWDLNWQMLTICLKLLRMPVKMRVHEQGQEQTWAEDIRGQLMPSVPFSERDYYHPESYFQLFGLDFDPNLSIMDLLFCEGPASKSIILKSIKKH</sequence>
<dbReference type="Pfam" id="PF08889">
    <property type="entry name" value="WbqC"/>
    <property type="match status" value="1"/>
</dbReference>
<dbReference type="OrthoDB" id="1523452at2"/>
<dbReference type="STRING" id="305507.SAMN04489724_2979"/>
<proteinExistence type="predicted"/>
<dbReference type="RefSeq" id="WP_091694734.1">
    <property type="nucleotide sequence ID" value="NZ_FPBF01000004.1"/>
</dbReference>
<organism evidence="1 2">
    <name type="scientific">Algoriphagus locisalis</name>
    <dbReference type="NCBI Taxonomy" id="305507"/>
    <lineage>
        <taxon>Bacteria</taxon>
        <taxon>Pseudomonadati</taxon>
        <taxon>Bacteroidota</taxon>
        <taxon>Cytophagia</taxon>
        <taxon>Cytophagales</taxon>
        <taxon>Cyclobacteriaceae</taxon>
        <taxon>Algoriphagus</taxon>
    </lineage>
</organism>
<gene>
    <name evidence="1" type="ORF">SAMN04489724_2979</name>
</gene>
<accession>A0A1I7C973</accession>